<dbReference type="RefSeq" id="WP_295326096.1">
    <property type="nucleotide sequence ID" value="NZ_LT598653.1"/>
</dbReference>
<name>A0A1Y5PRX9_9SPHN</name>
<evidence type="ECO:0000313" key="1">
    <source>
        <dbReference type="EMBL" id="SBV32750.1"/>
    </source>
</evidence>
<proteinExistence type="predicted"/>
<sequence length="155" mass="17052">MPKYPNAIDRAEEMETLRSALAIVRTAGIELDEKPPILPAKCAHYLIAADADLLIVPAKSSAVGDHHAVEDIMGLSRCDALMVYVARPGTGANRVVVDIGIHGLVPVWHREYRLCLIDHVLHFVPDQDASKPAFKLTRLGLKQAVDFDALNPEWI</sequence>
<reference evidence="1" key="1">
    <citation type="submission" date="2016-03" db="EMBL/GenBank/DDBJ databases">
        <authorList>
            <person name="Ploux O."/>
        </authorList>
    </citation>
    <scope>NUCLEOTIDE SEQUENCE</scope>
    <source>
        <strain evidence="1">UC10</strain>
    </source>
</reference>
<dbReference type="KEGG" id="sphu:SPPYR_1630"/>
<organism evidence="1">
    <name type="scientific">uncultured Sphingopyxis sp</name>
    <dbReference type="NCBI Taxonomy" id="310581"/>
    <lineage>
        <taxon>Bacteria</taxon>
        <taxon>Pseudomonadati</taxon>
        <taxon>Pseudomonadota</taxon>
        <taxon>Alphaproteobacteria</taxon>
        <taxon>Sphingomonadales</taxon>
        <taxon>Sphingomonadaceae</taxon>
        <taxon>Sphingopyxis</taxon>
        <taxon>environmental samples</taxon>
    </lineage>
</organism>
<accession>A0A1Y5PRX9</accession>
<protein>
    <submittedName>
        <fullName evidence="1">Uncharacterized protein</fullName>
    </submittedName>
</protein>
<gene>
    <name evidence="1" type="ORF">SPPYR_1630</name>
</gene>
<dbReference type="EMBL" id="LT598653">
    <property type="protein sequence ID" value="SBV32750.1"/>
    <property type="molecule type" value="Genomic_DNA"/>
</dbReference>
<dbReference type="AlphaFoldDB" id="A0A1Y5PRX9"/>